<feature type="region of interest" description="Disordered" evidence="1">
    <location>
        <begin position="147"/>
        <end position="231"/>
    </location>
</feature>
<accession>A0A9P5HYT7</accession>
<evidence type="ECO:0000313" key="3">
    <source>
        <dbReference type="Proteomes" id="UP000710849"/>
    </source>
</evidence>
<protein>
    <submittedName>
        <fullName evidence="2">Uncharacterized protein</fullName>
    </submittedName>
</protein>
<evidence type="ECO:0000256" key="1">
    <source>
        <dbReference type="SAM" id="MobiDB-lite"/>
    </source>
</evidence>
<reference evidence="2 3" key="1">
    <citation type="journal article" date="2020" name="Genome Biol. Evol.">
        <title>Comparative genomics of Sclerotiniaceae.</title>
        <authorList>
            <person name="Valero Jimenez C.A."/>
            <person name="Steentjes M."/>
            <person name="Scholten O.E."/>
            <person name="Van Kan J.A.L."/>
        </authorList>
    </citation>
    <scope>NUCLEOTIDE SEQUENCE [LARGE SCALE GENOMIC DNA]</scope>
    <source>
        <strain evidence="2 3">MUCL 94</strain>
    </source>
</reference>
<dbReference type="GeneID" id="62154261"/>
<keyword evidence="3" id="KW-1185">Reference proteome</keyword>
<organism evidence="2 3">
    <name type="scientific">Botrytis byssoidea</name>
    <dbReference type="NCBI Taxonomy" id="139641"/>
    <lineage>
        <taxon>Eukaryota</taxon>
        <taxon>Fungi</taxon>
        <taxon>Dikarya</taxon>
        <taxon>Ascomycota</taxon>
        <taxon>Pezizomycotina</taxon>
        <taxon>Leotiomycetes</taxon>
        <taxon>Helotiales</taxon>
        <taxon>Sclerotiniaceae</taxon>
        <taxon>Botrytis</taxon>
    </lineage>
</organism>
<gene>
    <name evidence="2" type="ORF">EAE97_010673</name>
</gene>
<feature type="compositionally biased region" description="Polar residues" evidence="1">
    <location>
        <begin position="200"/>
        <end position="213"/>
    </location>
</feature>
<evidence type="ECO:0000313" key="2">
    <source>
        <dbReference type="EMBL" id="KAF7924722.1"/>
    </source>
</evidence>
<sequence length="270" mass="29907">MAKGPIVINRKGRGPCYLVHYPPQDTLTAINETQRQEYNKGLICKGVSDDGDEELLRNDNYKRLFPWYEKLNTTKSISSHLSRARRMLNKLLRLNNTLMGARFHMEIVVQPTAASELPPNLTPAQQQQVQAQKQVYDAHVAVSRIATSQVAPPSTQQATASASSQSDLIHRSSARNDSTIRLQSRDNPSPGRVEPPLAYDNSSTPGATTNPSEQAGPATDSHYGQADYQARTEYSGSMESYSKFLPLWNENRHEFVMGGDSNSYGGQAPK</sequence>
<feature type="compositionally biased region" description="Low complexity" evidence="1">
    <location>
        <begin position="151"/>
        <end position="166"/>
    </location>
</feature>
<comment type="caution">
    <text evidence="2">The sequence shown here is derived from an EMBL/GenBank/DDBJ whole genome shotgun (WGS) entry which is preliminary data.</text>
</comment>
<dbReference type="RefSeq" id="XP_038728049.1">
    <property type="nucleotide sequence ID" value="XM_038881188.1"/>
</dbReference>
<feature type="compositionally biased region" description="Polar residues" evidence="1">
    <location>
        <begin position="175"/>
        <end position="187"/>
    </location>
</feature>
<proteinExistence type="predicted"/>
<dbReference type="EMBL" id="RCSW01000029">
    <property type="protein sequence ID" value="KAF7924722.1"/>
    <property type="molecule type" value="Genomic_DNA"/>
</dbReference>
<dbReference type="AlphaFoldDB" id="A0A9P5HYT7"/>
<name>A0A9P5HYT7_9HELO</name>
<dbReference type="Proteomes" id="UP000710849">
    <property type="component" value="Unassembled WGS sequence"/>
</dbReference>